<dbReference type="Proteomes" id="UP000321085">
    <property type="component" value="Unassembled WGS sequence"/>
</dbReference>
<protein>
    <submittedName>
        <fullName evidence="1">Uncharacterized protein</fullName>
    </submittedName>
</protein>
<evidence type="ECO:0000313" key="2">
    <source>
        <dbReference type="Proteomes" id="UP000321085"/>
    </source>
</evidence>
<evidence type="ECO:0000313" key="1">
    <source>
        <dbReference type="EMBL" id="GEO16838.1"/>
    </source>
</evidence>
<sequence length="69" mass="8132">MSSRLKDDDIEAEARSIIRKRIQDAGWYPRASKEERKRLIEQDVDRHWHLLIHEAARRLADKEAQGPLG</sequence>
<keyword evidence="2" id="KW-1185">Reference proteome</keyword>
<reference evidence="1 2" key="1">
    <citation type="submission" date="2019-07" db="EMBL/GenBank/DDBJ databases">
        <title>Whole genome shotgun sequence of Microvirga aerophila NBRC 106136.</title>
        <authorList>
            <person name="Hosoyama A."/>
            <person name="Uohara A."/>
            <person name="Ohji S."/>
            <person name="Ichikawa N."/>
        </authorList>
    </citation>
    <scope>NUCLEOTIDE SEQUENCE [LARGE SCALE GENOMIC DNA]</scope>
    <source>
        <strain evidence="1 2">NBRC 106136</strain>
    </source>
</reference>
<comment type="caution">
    <text evidence="1">The sequence shown here is derived from an EMBL/GenBank/DDBJ whole genome shotgun (WGS) entry which is preliminary data.</text>
</comment>
<dbReference type="OrthoDB" id="8022886at2"/>
<proteinExistence type="predicted"/>
<accession>A0A512BY09</accession>
<name>A0A512BY09_9HYPH</name>
<dbReference type="AlphaFoldDB" id="A0A512BY09"/>
<dbReference type="EMBL" id="BJYU01000077">
    <property type="protein sequence ID" value="GEO16838.1"/>
    <property type="molecule type" value="Genomic_DNA"/>
</dbReference>
<gene>
    <name evidence="1" type="ORF">MAE02_45340</name>
</gene>
<organism evidence="1 2">
    <name type="scientific">Microvirga aerophila</name>
    <dbReference type="NCBI Taxonomy" id="670291"/>
    <lineage>
        <taxon>Bacteria</taxon>
        <taxon>Pseudomonadati</taxon>
        <taxon>Pseudomonadota</taxon>
        <taxon>Alphaproteobacteria</taxon>
        <taxon>Hyphomicrobiales</taxon>
        <taxon>Methylobacteriaceae</taxon>
        <taxon>Microvirga</taxon>
    </lineage>
</organism>